<accession>A0A0F6RDG7</accession>
<dbReference type="RefSeq" id="WP_046561904.1">
    <property type="nucleotide sequence ID" value="NZ_CP010975.1"/>
</dbReference>
<dbReference type="KEGG" id="kge:TQ33_1957"/>
<evidence type="ECO:0000313" key="1">
    <source>
        <dbReference type="EMBL" id="AKE52891.1"/>
    </source>
</evidence>
<dbReference type="EMBL" id="CP010975">
    <property type="protein sequence ID" value="AKE52891.1"/>
    <property type="molecule type" value="Genomic_DNA"/>
</dbReference>
<proteinExistence type="predicted"/>
<name>A0A0F6RDG7_9GAMM</name>
<gene>
    <name evidence="1" type="ORF">TQ33_1957</name>
</gene>
<reference evidence="1 2" key="1">
    <citation type="submission" date="2015-02" db="EMBL/GenBank/DDBJ databases">
        <title>Complete genome sequence of Kangiella geojedonensis strain YCS-5T.</title>
        <authorList>
            <person name="Kim K.M."/>
        </authorList>
    </citation>
    <scope>NUCLEOTIDE SEQUENCE [LARGE SCALE GENOMIC DNA]</scope>
    <source>
        <strain evidence="1 2">YCS-5</strain>
    </source>
</reference>
<sequence>MSFVKFKYLSKILREIYIRTNTTLKGYDIQRWDASYWEPDYKIAFRAVNDSKYYSIYIDAEIEGTDEKEVAKHFVEKLRLDCKEYLTQFESKQKKI</sequence>
<keyword evidence="2" id="KW-1185">Reference proteome</keyword>
<dbReference type="STRING" id="914150.TQ33_1957"/>
<evidence type="ECO:0000313" key="2">
    <source>
        <dbReference type="Proteomes" id="UP000034071"/>
    </source>
</evidence>
<dbReference type="HOGENOM" id="CLU_2355972_0_0_6"/>
<dbReference type="AlphaFoldDB" id="A0A0F6RDG7"/>
<dbReference type="Proteomes" id="UP000034071">
    <property type="component" value="Chromosome"/>
</dbReference>
<organism evidence="1 2">
    <name type="scientific">Kangiella geojedonensis</name>
    <dbReference type="NCBI Taxonomy" id="914150"/>
    <lineage>
        <taxon>Bacteria</taxon>
        <taxon>Pseudomonadati</taxon>
        <taxon>Pseudomonadota</taxon>
        <taxon>Gammaproteobacteria</taxon>
        <taxon>Kangiellales</taxon>
        <taxon>Kangiellaceae</taxon>
        <taxon>Kangiella</taxon>
    </lineage>
</organism>
<protein>
    <submittedName>
        <fullName evidence="1">Uncharacterized protein</fullName>
    </submittedName>
</protein>